<dbReference type="Gene3D" id="2.30.60.10">
    <property type="entry name" value="Cyanovirin-N"/>
    <property type="match status" value="1"/>
</dbReference>
<gene>
    <name evidence="5" type="ORF">OCL97_18565</name>
</gene>
<evidence type="ECO:0000256" key="3">
    <source>
        <dbReference type="SAM" id="SignalP"/>
    </source>
</evidence>
<evidence type="ECO:0000256" key="1">
    <source>
        <dbReference type="ARBA" id="ARBA00009646"/>
    </source>
</evidence>
<feature type="domain" description="Beta/gamma crystallin 'Greek key'" evidence="4">
    <location>
        <begin position="164"/>
        <end position="242"/>
    </location>
</feature>
<name>A0ABW6CSB9_9CAUL</name>
<dbReference type="InterPro" id="IPR036673">
    <property type="entry name" value="Cyanovirin-N_sf"/>
</dbReference>
<dbReference type="Proteomes" id="UP001598130">
    <property type="component" value="Unassembled WGS sequence"/>
</dbReference>
<dbReference type="Pfam" id="PF00030">
    <property type="entry name" value="Crystall"/>
    <property type="match status" value="1"/>
</dbReference>
<comment type="caution">
    <text evidence="5">The sequence shown here is derived from an EMBL/GenBank/DDBJ whole genome shotgun (WGS) entry which is preliminary data.</text>
</comment>
<keyword evidence="2" id="KW-0677">Repeat</keyword>
<evidence type="ECO:0000256" key="2">
    <source>
        <dbReference type="ARBA" id="ARBA00022737"/>
    </source>
</evidence>
<keyword evidence="3" id="KW-0732">Signal</keyword>
<evidence type="ECO:0000313" key="5">
    <source>
        <dbReference type="EMBL" id="MFD3265965.1"/>
    </source>
</evidence>
<reference evidence="5 6" key="1">
    <citation type="submission" date="2022-09" db="EMBL/GenBank/DDBJ databases">
        <title>New species of Phenylobacterium.</title>
        <authorList>
            <person name="Mieszkin S."/>
        </authorList>
    </citation>
    <scope>NUCLEOTIDE SEQUENCE [LARGE SCALE GENOMIC DNA]</scope>
    <source>
        <strain evidence="5 6">HK31-G</strain>
    </source>
</reference>
<proteinExistence type="inferred from homology"/>
<dbReference type="RefSeq" id="WP_377371291.1">
    <property type="nucleotide sequence ID" value="NZ_JAOTJD010000043.1"/>
</dbReference>
<protein>
    <submittedName>
        <fullName evidence="5">Beta/gamma crystallin-related protein</fullName>
    </submittedName>
</protein>
<dbReference type="SUPFAM" id="SSF49695">
    <property type="entry name" value="gamma-Crystallin-like"/>
    <property type="match status" value="1"/>
</dbReference>
<feature type="chain" id="PRO_5045930367" evidence="3">
    <location>
        <begin position="30"/>
        <end position="243"/>
    </location>
</feature>
<feature type="signal peptide" evidence="3">
    <location>
        <begin position="1"/>
        <end position="29"/>
    </location>
</feature>
<dbReference type="SUPFAM" id="SSF51322">
    <property type="entry name" value="Cyanovirin-N"/>
    <property type="match status" value="1"/>
</dbReference>
<keyword evidence="6" id="KW-1185">Reference proteome</keyword>
<dbReference type="SMART" id="SM00247">
    <property type="entry name" value="XTALbg"/>
    <property type="match status" value="1"/>
</dbReference>
<dbReference type="EMBL" id="JAOTJD010000043">
    <property type="protein sequence ID" value="MFD3265965.1"/>
    <property type="molecule type" value="Genomic_DNA"/>
</dbReference>
<dbReference type="InterPro" id="IPR011024">
    <property type="entry name" value="G_crystallin-like"/>
</dbReference>
<sequence length="243" mass="25161">MKIGAWIAGSAAGVGAAALGIAALGGAQAQGYNAPPPGSYWQSCQRVRVVGTVDPLLVAECRDRNGRYRSTSLQFEACRSEITNQDGALTCMRGGRGPGGWQGGGYGNGGYQGGGYQGGGYQGGYQGGGYGDGRPPGGGYGGGYGNNGGGYGGGYERPRPTGGVITLFDGIGFAGAGYRATSEVTNLPKQYNDRGLSLKIERGEWEVCTDKDFGGRCQTFRRDVSDLNQVGMAYAITSMRQVR</sequence>
<dbReference type="InterPro" id="IPR001064">
    <property type="entry name" value="Beta/gamma_crystallin"/>
</dbReference>
<dbReference type="Gene3D" id="2.60.20.10">
    <property type="entry name" value="Crystallins"/>
    <property type="match status" value="1"/>
</dbReference>
<accession>A0ABW6CSB9</accession>
<organism evidence="5 6">
    <name type="scientific">Phenylobacterium ferrooxidans</name>
    <dbReference type="NCBI Taxonomy" id="2982689"/>
    <lineage>
        <taxon>Bacteria</taxon>
        <taxon>Pseudomonadati</taxon>
        <taxon>Pseudomonadota</taxon>
        <taxon>Alphaproteobacteria</taxon>
        <taxon>Caulobacterales</taxon>
        <taxon>Caulobacteraceae</taxon>
        <taxon>Phenylobacterium</taxon>
    </lineage>
</organism>
<evidence type="ECO:0000313" key="6">
    <source>
        <dbReference type="Proteomes" id="UP001598130"/>
    </source>
</evidence>
<evidence type="ECO:0000259" key="4">
    <source>
        <dbReference type="SMART" id="SM00247"/>
    </source>
</evidence>
<comment type="similarity">
    <text evidence="1">Belongs to the beta/gamma-crystallin family.</text>
</comment>